<evidence type="ECO:0000259" key="1">
    <source>
        <dbReference type="Pfam" id="PF21722"/>
    </source>
</evidence>
<evidence type="ECO:0000313" key="2">
    <source>
        <dbReference type="EMBL" id="ATN93993.1"/>
    </source>
</evidence>
<dbReference type="Pfam" id="PF21722">
    <property type="entry name" value="Gly_rich_2"/>
    <property type="match status" value="1"/>
</dbReference>
<organism evidence="2 3">
    <name type="scientific">Mycobacterium phage Kumao</name>
    <dbReference type="NCBI Taxonomy" id="2041344"/>
    <lineage>
        <taxon>Viruses</taxon>
        <taxon>Duplodnaviria</taxon>
        <taxon>Heunggongvirae</taxon>
        <taxon>Uroviricota</taxon>
        <taxon>Caudoviricetes</taxon>
        <taxon>Vilmaviridae</taxon>
        <taxon>Kumaovirus</taxon>
        <taxon>Kumaovirus kumao</taxon>
    </lineage>
</organism>
<dbReference type="KEGG" id="vg:63210133"/>
<feature type="domain" description="Glycine-rich" evidence="1">
    <location>
        <begin position="653"/>
        <end position="817"/>
    </location>
</feature>
<dbReference type="GeneID" id="63210133"/>
<sequence>MAGGIPSGEAGATPSEFSVVGPMLSGLAQRTEPNIRAYLESQVKGDNVLTAFSEKVFAGINPSLGIVAGIIDAIVRQIIDGIGDAVDDAEEWIAHLLSNLNVYYKNLGEFLGSINFLSPDFNPQQAAQEFIELMILPLNLLLGPDSPINLANAFGVLPKVHIGAITRERPNLIQAGNFPLGSIAPNGDWDIDLTSRTDDGSGSAKVQANGRFKALRSGRRPDDVIQVGEGQKFEFAINVRWTDYVGNGGDAIELHVVPFANGVPQPPVKLTSFRPDETESPWPGVEITGEWTVPDGVDGIQQRILVTPNALEGWFYFDDASAKQDVVFRLEWIDGLPEELQNILAHWQATLNTIFHSLTGITNAFTELADIAEALANIPFQNIAGVLGPGNLGASVIEAINAIVGGWVGQQGTGAGIADLFNIGKLISSMASQGRMAWEILGIRNNRPVASGLLPSSHANYEITSINTNLETTQSQSLIGVIRVAQDMPLGLISWLGCGTANLTAFYINVWYIDPTDGTRDLVHHSPNLIGDIVSGSTPDWNFYNLDTSEDGPLPLLAGEDYAIEFVPVGTGSHIIRGMSTDDDIPDHPYAQVVGLAAWRDNSTNPNNPPASILKANWNTGQDIPWFCIAIDTSTSVNYHDPLTVPFNEDGSIVVPRWAKYVDVIGVGGGGGSRQGGTVGFYGEPGEPGQWNAVTWVRGEDFSGDAPTVVVDIGNGGYGGTGNGSAGQNTVITLGGETLVCPGGAGGTQLQPIIIGGDPYGRGPGDFEYNDVVYKGGVDQRSYGSAGSVPGGGAMGGNWLLFSPGAYGGKGAVWVVFRDGDTGDAIPEAPEPPAAPIVTVVETTYSTIKIQIEDE</sequence>
<dbReference type="Proteomes" id="UP000229090">
    <property type="component" value="Segment"/>
</dbReference>
<accession>A0A2D1GPX6</accession>
<protein>
    <submittedName>
        <fullName evidence="2">Minor tail protein</fullName>
    </submittedName>
</protein>
<proteinExistence type="predicted"/>
<dbReference type="RefSeq" id="YP_010013520.1">
    <property type="nucleotide sequence ID" value="NC_053512.1"/>
</dbReference>
<name>A0A2D1GPX6_9CAUD</name>
<dbReference type="EMBL" id="MG009575">
    <property type="protein sequence ID" value="ATN93993.1"/>
    <property type="molecule type" value="Genomic_DNA"/>
</dbReference>
<keyword evidence="3" id="KW-1185">Reference proteome</keyword>
<dbReference type="InterPro" id="IPR049304">
    <property type="entry name" value="Gly_rich_dom"/>
</dbReference>
<gene>
    <name evidence="2" type="primary">30</name>
    <name evidence="2" type="ORF">SEA_KUMAO_30</name>
</gene>
<evidence type="ECO:0000313" key="3">
    <source>
        <dbReference type="Proteomes" id="UP000229090"/>
    </source>
</evidence>
<reference evidence="3" key="1">
    <citation type="submission" date="2017-09" db="EMBL/GenBank/DDBJ databases">
        <authorList>
            <person name="Ehlers B."/>
            <person name="Leendertz F.H."/>
        </authorList>
    </citation>
    <scope>NUCLEOTIDE SEQUENCE [LARGE SCALE GENOMIC DNA]</scope>
</reference>